<name>A0A126T8A3_9GAMM</name>
<reference evidence="5 6" key="1">
    <citation type="journal article" date="2015" name="Environ. Microbiol.">
        <title>Methane oxidation coupled to nitrate reduction under hypoxia by the Gammaproteobacterium Methylomonas denitrificans, sp. nov. type strain FJG1.</title>
        <authorList>
            <person name="Kits K.D."/>
            <person name="Klotz M.G."/>
            <person name="Stein L.Y."/>
        </authorList>
    </citation>
    <scope>NUCLEOTIDE SEQUENCE [LARGE SCALE GENOMIC DNA]</scope>
    <source>
        <strain evidence="5 6">FJG1</strain>
    </source>
</reference>
<evidence type="ECO:0000259" key="4">
    <source>
        <dbReference type="Pfam" id="PF05567"/>
    </source>
</evidence>
<organism evidence="5 6">
    <name type="scientific">Methylomonas denitrificans</name>
    <dbReference type="NCBI Taxonomy" id="1538553"/>
    <lineage>
        <taxon>Bacteria</taxon>
        <taxon>Pseudomonadati</taxon>
        <taxon>Pseudomonadota</taxon>
        <taxon>Gammaproteobacteria</taxon>
        <taxon>Methylococcales</taxon>
        <taxon>Methylococcaceae</taxon>
        <taxon>Methylomonas</taxon>
    </lineage>
</organism>
<proteinExistence type="predicted"/>
<dbReference type="KEGG" id="mdn:JT25_017610"/>
<keyword evidence="6" id="KW-1185">Reference proteome</keyword>
<feature type="domain" description="PilY1 beta-propeller" evidence="4">
    <location>
        <begin position="1037"/>
        <end position="1423"/>
    </location>
</feature>
<evidence type="ECO:0000256" key="3">
    <source>
        <dbReference type="SAM" id="SignalP"/>
    </source>
</evidence>
<dbReference type="Pfam" id="PF05567">
    <property type="entry name" value="T4P_PilY1"/>
    <property type="match status" value="1"/>
</dbReference>
<keyword evidence="1" id="KW-0479">Metal-binding</keyword>
<feature type="chain" id="PRO_5007274552" description="PilY1 beta-propeller domain-containing protein" evidence="3">
    <location>
        <begin position="19"/>
        <end position="1604"/>
    </location>
</feature>
<keyword evidence="3" id="KW-0732">Signal</keyword>
<gene>
    <name evidence="5" type="ORF">JT25_017610</name>
</gene>
<evidence type="ECO:0000313" key="6">
    <source>
        <dbReference type="Proteomes" id="UP000030512"/>
    </source>
</evidence>
<evidence type="ECO:0000256" key="2">
    <source>
        <dbReference type="ARBA" id="ARBA00022837"/>
    </source>
</evidence>
<evidence type="ECO:0000256" key="1">
    <source>
        <dbReference type="ARBA" id="ARBA00022723"/>
    </source>
</evidence>
<dbReference type="Proteomes" id="UP000030512">
    <property type="component" value="Chromosome"/>
</dbReference>
<dbReference type="InterPro" id="IPR008707">
    <property type="entry name" value="B-propeller_PilY1"/>
</dbReference>
<dbReference type="EMBL" id="CP014476">
    <property type="protein sequence ID" value="AMK78280.1"/>
    <property type="molecule type" value="Genomic_DNA"/>
</dbReference>
<accession>A0A126T8A3</accession>
<evidence type="ECO:0000313" key="5">
    <source>
        <dbReference type="EMBL" id="AMK78280.1"/>
    </source>
</evidence>
<dbReference type="STRING" id="1538553.JT25_017610"/>
<feature type="signal peptide" evidence="3">
    <location>
        <begin position="1"/>
        <end position="18"/>
    </location>
</feature>
<protein>
    <recommendedName>
        <fullName evidence="4">PilY1 beta-propeller domain-containing protein</fullName>
    </recommendedName>
</protein>
<keyword evidence="2" id="KW-0106">Calcium</keyword>
<sequence>MKVIRILLMVLLALPPFAAMPLSLSQSPLFIASTEPRVMLVASRDHQLSIKAYTDYTDIDTNGTLDITYNDNINYYGYFDSNKCYNYSNNRFEPSSVAAGLAAPLNHQCSDKWSGNFLNWASMTRMDVLRKTFYGGYRSTDDSGANAVTVLERHFLPVDVHAFGKVFNPNNNATLKLYIPSSVINSTTTKSISLCNVSDTASTTLTGQMSSLPTPLIKVAAGSWPQWDSSEVTQCQLAGGTQPTALLGTYNARVKVCDSTIGLEANCKTYTHPSTGVQTQKPVGLLQQYGDVDAERPVRFGLMTGSYAANKSGGVLRKNVGLITNNNKTSLTSSSVCGNNNSSDEIDVCTGQFINQANNQAGIINTFNRLHIAGFQYTNTGGNGSHQYSCNSPGILSFNNGQCVDWGNPLAETYLETLRYFANAGSTAAFDANDSTILSSLPQVSWSDPLPSNEWCALCSIILVSTGLNSFDTDQLSSFTPSGGSVIDANTLTHTLGDSSHENINGGSYLVGNLIGGSGANTNNQCTAKSNVDLDKVKGICPEVPSIEGGYGIAGLAYAPKTLDLRPVYASLRSNRWGGSAPINQDWALRQPINTYAIQLGDTLPSFTVSVGSGTATLVPACQANSTGTASAWTSTSTGWRNCSMTNLVVDENVAASDVGSDTTAKTKTCSGSGSASARCFTISWEDSTWGNDYDMDGIQRLGYCVGTACDTFRMLCPSSSSAYAQIGVGVTSGWTVGSTNTNQIRIATCTVQAAAGHALTFGYTLSGTTSNGAFFPILRPGNANFNVGSNLATGITAASISTFTQGSASAGLLKSPLWYSAKYGSFTESTPSSGTPNPNLTSEWDSINNLTGVAGADGEPDNYYNVRNPGTLFTALSTIFDRASTPDASAASVATNSTNLQIQSRVFQAKFSSADWSGQLLSYRINTSGVLSATAEWDAGSVINSQNYLTGRVILTKGSSDGVAFNYANLTGPSTTTGTQQNYLDKNATGVTVDNCGLERVDYLRGDATNEGSNGTFTCASTTSISKFRQRQTSKLGDFINSNPWYVGPPSAGFSDANHPGYSAFRTSKLSRKPVVYVGGNDGMLHAFDASLDFSSVAVGAPTTTSGRELLAYIPSAVFPNLSKLTAKNYHSDHRYFVDGSPMTADADLSTTSTADWRTVLIGGLGAGGTGYYALDISDPSSFSESGTAPANTLLWEFNETDMGYAFNTPPTSLNTNQAKQIVKLANGKWAAILGNGYNSSSGKAALYVVFINDGIDGSWGTSDFVKIVADSPTGMDNGLSTPVPIDTDYDGYADTVYAGDIKGNMWKFLIGPNVSDATVTSNTSTWKLAFSSASCASTTPSTCIPLFKPTNSSGQSQPIVWPPEVTRHPNGGQLIMFGTGKYLENSDNTSSSTQTFYGVWDKHDGTTTIGNRAIELLQQTITTTSLLTAGNFRVPSTNAIHWRTSTTGSAANCSGSCTPTHMGWYIDLPTSGERNTGIPKLVNNVIFFNTIIPSTAPCDSGGTGWLMSLDYLTGGRVSTHRIFDTNGSGTIDNTDAEVGGFQVGAVLGGTTLIQNQLTTSNIGVGVSAKTSGNLASTLINFGSSGSGASSTLNRTSWRELFR</sequence>
<dbReference type="GO" id="GO:0046872">
    <property type="term" value="F:metal ion binding"/>
    <property type="evidence" value="ECO:0007669"/>
    <property type="project" value="UniProtKB-KW"/>
</dbReference>
<dbReference type="RefSeq" id="WP_062329293.1">
    <property type="nucleotide sequence ID" value="NZ_CP014476.1"/>
</dbReference>